<gene>
    <name evidence="1" type="ORF">LCGC14_0334820</name>
</gene>
<protein>
    <submittedName>
        <fullName evidence="1">Uncharacterized protein</fullName>
    </submittedName>
</protein>
<reference evidence="1" key="1">
    <citation type="journal article" date="2015" name="Nature">
        <title>Complex archaea that bridge the gap between prokaryotes and eukaryotes.</title>
        <authorList>
            <person name="Spang A."/>
            <person name="Saw J.H."/>
            <person name="Jorgensen S.L."/>
            <person name="Zaremba-Niedzwiedzka K."/>
            <person name="Martijn J."/>
            <person name="Lind A.E."/>
            <person name="van Eijk R."/>
            <person name="Schleper C."/>
            <person name="Guy L."/>
            <person name="Ettema T.J."/>
        </authorList>
    </citation>
    <scope>NUCLEOTIDE SEQUENCE</scope>
</reference>
<organism evidence="1">
    <name type="scientific">marine sediment metagenome</name>
    <dbReference type="NCBI Taxonomy" id="412755"/>
    <lineage>
        <taxon>unclassified sequences</taxon>
        <taxon>metagenomes</taxon>
        <taxon>ecological metagenomes</taxon>
    </lineage>
</organism>
<evidence type="ECO:0000313" key="1">
    <source>
        <dbReference type="EMBL" id="KKN79974.1"/>
    </source>
</evidence>
<dbReference type="AlphaFoldDB" id="A0A0F9TL23"/>
<comment type="caution">
    <text evidence="1">The sequence shown here is derived from an EMBL/GenBank/DDBJ whole genome shotgun (WGS) entry which is preliminary data.</text>
</comment>
<accession>A0A0F9TL23</accession>
<dbReference type="EMBL" id="LAZR01000239">
    <property type="protein sequence ID" value="KKN79974.1"/>
    <property type="molecule type" value="Genomic_DNA"/>
</dbReference>
<proteinExistence type="predicted"/>
<name>A0A0F9TL23_9ZZZZ</name>
<sequence>MMPQRMRDAVVYLLLGFIIGHLIGSDAPIRGKALQDPRYQDALLVTTEEEQ</sequence>